<sequence>VYDEVFPIDQAWEDHLNKGLKKLGDEKAVDGESRVATLSTSVKPTDTASKPPSCEHEWELRVPKGLTGTGHCMAFCKKCGHLRGSKPLSCEFRGRDLSILMKTSGGGDGYCPKCHGVIESKPPSKCIECELYGECDHQGAYKKDGKWCYENPSEQDLRPIIRSAQEANKILRDAGLGGFLSKDKTSNSEPSCSKCKYTCTCQDYIKQEPRIIKAKPNKLGIDTIIVNKSPLLDNEKVANPKREELLNAIRIGELGKWISEMEEKFNIEEFANKSNDRVYGVNLCLKYLKQFIKER</sequence>
<name>A0A0F9LAH4_9ZZZZ</name>
<reference evidence="1" key="1">
    <citation type="journal article" date="2015" name="Nature">
        <title>Complex archaea that bridge the gap between prokaryotes and eukaryotes.</title>
        <authorList>
            <person name="Spang A."/>
            <person name="Saw J.H."/>
            <person name="Jorgensen S.L."/>
            <person name="Zaremba-Niedzwiedzka K."/>
            <person name="Martijn J."/>
            <person name="Lind A.E."/>
            <person name="van Eijk R."/>
            <person name="Schleper C."/>
            <person name="Guy L."/>
            <person name="Ettema T.J."/>
        </authorList>
    </citation>
    <scope>NUCLEOTIDE SEQUENCE</scope>
</reference>
<comment type="caution">
    <text evidence="1">The sequence shown here is derived from an EMBL/GenBank/DDBJ whole genome shotgun (WGS) entry which is preliminary data.</text>
</comment>
<gene>
    <name evidence="1" type="ORF">LCGC14_1239120</name>
</gene>
<dbReference type="AlphaFoldDB" id="A0A0F9LAH4"/>
<accession>A0A0F9LAH4</accession>
<proteinExistence type="predicted"/>
<organism evidence="1">
    <name type="scientific">marine sediment metagenome</name>
    <dbReference type="NCBI Taxonomy" id="412755"/>
    <lineage>
        <taxon>unclassified sequences</taxon>
        <taxon>metagenomes</taxon>
        <taxon>ecological metagenomes</taxon>
    </lineage>
</organism>
<dbReference type="EMBL" id="LAZR01006677">
    <property type="protein sequence ID" value="KKM90408.1"/>
    <property type="molecule type" value="Genomic_DNA"/>
</dbReference>
<protein>
    <submittedName>
        <fullName evidence="1">Uncharacterized protein</fullName>
    </submittedName>
</protein>
<feature type="non-terminal residue" evidence="1">
    <location>
        <position position="1"/>
    </location>
</feature>
<evidence type="ECO:0000313" key="1">
    <source>
        <dbReference type="EMBL" id="KKM90408.1"/>
    </source>
</evidence>